<keyword evidence="3" id="KW-1185">Reference proteome</keyword>
<gene>
    <name evidence="2" type="ORF">SAMN06265364_10518</name>
</gene>
<sequence>MLKGMFLSVERRRQDRRGAKNVYTFGACEKRGQRDACGRKDWDSWQDTVAKIARQRGKDGRTERSNRLKRLRQLARYRGEDSRKERSR</sequence>
<accession>A0AA94ITG9</accession>
<evidence type="ECO:0000313" key="3">
    <source>
        <dbReference type="Proteomes" id="UP000198427"/>
    </source>
</evidence>
<feature type="compositionally biased region" description="Basic and acidic residues" evidence="1">
    <location>
        <begin position="77"/>
        <end position="88"/>
    </location>
</feature>
<feature type="region of interest" description="Disordered" evidence="1">
    <location>
        <begin position="53"/>
        <end position="88"/>
    </location>
</feature>
<name>A0AA94ITG9_9BACT</name>
<proteinExistence type="predicted"/>
<reference evidence="2 3" key="1">
    <citation type="submission" date="2017-06" db="EMBL/GenBank/DDBJ databases">
        <authorList>
            <person name="Varghese N."/>
            <person name="Submissions S."/>
        </authorList>
    </citation>
    <scope>NUCLEOTIDE SEQUENCE [LARGE SCALE GENOMIC DNA]</scope>
    <source>
        <strain evidence="2 3">DSM 26989</strain>
    </source>
</reference>
<feature type="compositionally biased region" description="Basic and acidic residues" evidence="1">
    <location>
        <begin position="56"/>
        <end position="66"/>
    </location>
</feature>
<protein>
    <submittedName>
        <fullName evidence="2">Uncharacterized protein</fullName>
    </submittedName>
</protein>
<dbReference type="AlphaFoldDB" id="A0AA94ITG9"/>
<evidence type="ECO:0000313" key="2">
    <source>
        <dbReference type="EMBL" id="SNR69605.1"/>
    </source>
</evidence>
<comment type="caution">
    <text evidence="2">The sequence shown here is derived from an EMBL/GenBank/DDBJ whole genome shotgun (WGS) entry which is preliminary data.</text>
</comment>
<dbReference type="EMBL" id="FZNZ01000005">
    <property type="protein sequence ID" value="SNR69605.1"/>
    <property type="molecule type" value="Genomic_DNA"/>
</dbReference>
<dbReference type="Proteomes" id="UP000198427">
    <property type="component" value="Unassembled WGS sequence"/>
</dbReference>
<organism evidence="2 3">
    <name type="scientific">Prevotella jejuni</name>
    <dbReference type="NCBI Taxonomy" id="1177574"/>
    <lineage>
        <taxon>Bacteria</taxon>
        <taxon>Pseudomonadati</taxon>
        <taxon>Bacteroidota</taxon>
        <taxon>Bacteroidia</taxon>
        <taxon>Bacteroidales</taxon>
        <taxon>Prevotellaceae</taxon>
        <taxon>Prevotella</taxon>
    </lineage>
</organism>
<evidence type="ECO:0000256" key="1">
    <source>
        <dbReference type="SAM" id="MobiDB-lite"/>
    </source>
</evidence>